<comment type="similarity">
    <text evidence="1">Belongs to the trimethylamine methyltransferase family.</text>
</comment>
<evidence type="ECO:0008006" key="5">
    <source>
        <dbReference type="Google" id="ProtNLM"/>
    </source>
</evidence>
<sequence>MVLSQLKNPGTPFVLGGNPSIMDMATGNVSMGAPEFSLMTAAYGDIARFYGFPSWGTAGCSDAKTPDQQAGIESAFGCLAQALGGINLIHDVGYLDTGMICSAEMLVMGDEVIGMVKRFIQGIEVNGETLARELIEKVGPGGNFLQEEHTVRYFRQEHWSPSLMARQTYDAWENEGGKTMGDRVQEKVRHILETHKISPLPDSVLDELERIKREGELELTREASEN</sequence>
<dbReference type="Gene3D" id="3.20.20.480">
    <property type="entry name" value="Trimethylamine methyltransferase-like"/>
    <property type="match status" value="1"/>
</dbReference>
<dbReference type="GO" id="GO:0032259">
    <property type="term" value="P:methylation"/>
    <property type="evidence" value="ECO:0007669"/>
    <property type="project" value="UniProtKB-KW"/>
</dbReference>
<organism evidence="4">
    <name type="scientific">marine sediment metagenome</name>
    <dbReference type="NCBI Taxonomy" id="412755"/>
    <lineage>
        <taxon>unclassified sequences</taxon>
        <taxon>metagenomes</taxon>
        <taxon>ecological metagenomes</taxon>
    </lineage>
</organism>
<evidence type="ECO:0000313" key="4">
    <source>
        <dbReference type="EMBL" id="GAG37272.1"/>
    </source>
</evidence>
<comment type="caution">
    <text evidence="4">The sequence shown here is derived from an EMBL/GenBank/DDBJ whole genome shotgun (WGS) entry which is preliminary data.</text>
</comment>
<proteinExistence type="inferred from homology"/>
<reference evidence="4" key="1">
    <citation type="journal article" date="2014" name="Front. Microbiol.">
        <title>High frequency of phylogenetically diverse reductive dehalogenase-homologous genes in deep subseafloor sedimentary metagenomes.</title>
        <authorList>
            <person name="Kawai M."/>
            <person name="Futagami T."/>
            <person name="Toyoda A."/>
            <person name="Takaki Y."/>
            <person name="Nishi S."/>
            <person name="Hori S."/>
            <person name="Arai W."/>
            <person name="Tsubouchi T."/>
            <person name="Morono Y."/>
            <person name="Uchiyama I."/>
            <person name="Ito T."/>
            <person name="Fujiyama A."/>
            <person name="Inagaki F."/>
            <person name="Takami H."/>
        </authorList>
    </citation>
    <scope>NUCLEOTIDE SEQUENCE</scope>
    <source>
        <strain evidence="4">Expedition CK06-06</strain>
    </source>
</reference>
<dbReference type="InterPro" id="IPR038601">
    <property type="entry name" value="MttB-like_sf"/>
</dbReference>
<dbReference type="InterPro" id="IPR010426">
    <property type="entry name" value="MTTB_MeTrfase"/>
</dbReference>
<dbReference type="AlphaFoldDB" id="X0XPL3"/>
<evidence type="ECO:0000256" key="1">
    <source>
        <dbReference type="ARBA" id="ARBA00007137"/>
    </source>
</evidence>
<dbReference type="GO" id="GO:0015948">
    <property type="term" value="P:methanogenesis"/>
    <property type="evidence" value="ECO:0007669"/>
    <property type="project" value="InterPro"/>
</dbReference>
<protein>
    <recommendedName>
        <fullName evidence="5">Trimethylamine methyltransferase</fullName>
    </recommendedName>
</protein>
<dbReference type="GO" id="GO:0008168">
    <property type="term" value="F:methyltransferase activity"/>
    <property type="evidence" value="ECO:0007669"/>
    <property type="project" value="UniProtKB-KW"/>
</dbReference>
<accession>X0XPL3</accession>
<dbReference type="Pfam" id="PF06253">
    <property type="entry name" value="MTTB"/>
    <property type="match status" value="1"/>
</dbReference>
<gene>
    <name evidence="4" type="ORF">S01H1_63647</name>
</gene>
<evidence type="ECO:0000256" key="2">
    <source>
        <dbReference type="ARBA" id="ARBA00022603"/>
    </source>
</evidence>
<name>X0XPL3_9ZZZZ</name>
<keyword evidence="2" id="KW-0489">Methyltransferase</keyword>
<keyword evidence="3" id="KW-0808">Transferase</keyword>
<dbReference type="EMBL" id="BARS01041904">
    <property type="protein sequence ID" value="GAG37272.1"/>
    <property type="molecule type" value="Genomic_DNA"/>
</dbReference>
<evidence type="ECO:0000256" key="3">
    <source>
        <dbReference type="ARBA" id="ARBA00022679"/>
    </source>
</evidence>